<comment type="caution">
    <text evidence="6">The sequence shown here is derived from an EMBL/GenBank/DDBJ whole genome shotgun (WGS) entry which is preliminary data.</text>
</comment>
<sequence>MPSTGRPTRTKAQQREATTRALVAEARRLFAEHGYAHVSLAQIVDATGVTKGALYHHFSGKDDLFRAVLLQIHEEVAAKVADAAADADAWTQLVAGCCTFLAASTEPGIHQIMLVDAPSVLGWGAWRELDASTSMKQLEMGLTQLMAEGIIVQQPVRPLVHLLSGAMNEAALWLARSENRDADLEETMTALTRMLESLRPPA</sequence>
<feature type="DNA-binding region" description="H-T-H motif" evidence="4">
    <location>
        <begin position="39"/>
        <end position="58"/>
    </location>
</feature>
<dbReference type="AlphaFoldDB" id="A0A7K3MCQ8"/>
<protein>
    <submittedName>
        <fullName evidence="6">TetR family transcriptional regulator</fullName>
    </submittedName>
</protein>
<keyword evidence="3" id="KW-0804">Transcription</keyword>
<keyword evidence="2 4" id="KW-0238">DNA-binding</keyword>
<dbReference type="InterPro" id="IPR001647">
    <property type="entry name" value="HTH_TetR"/>
</dbReference>
<dbReference type="PANTHER" id="PTHR30055:SF234">
    <property type="entry name" value="HTH-TYPE TRANSCRIPTIONAL REGULATOR BETI"/>
    <property type="match status" value="1"/>
</dbReference>
<dbReference type="PROSITE" id="PS01081">
    <property type="entry name" value="HTH_TETR_1"/>
    <property type="match status" value="1"/>
</dbReference>
<evidence type="ECO:0000256" key="2">
    <source>
        <dbReference type="ARBA" id="ARBA00023125"/>
    </source>
</evidence>
<evidence type="ECO:0000256" key="3">
    <source>
        <dbReference type="ARBA" id="ARBA00023163"/>
    </source>
</evidence>
<keyword evidence="1" id="KW-0805">Transcription regulation</keyword>
<dbReference type="InterPro" id="IPR009057">
    <property type="entry name" value="Homeodomain-like_sf"/>
</dbReference>
<feature type="domain" description="HTH tetR-type" evidence="5">
    <location>
        <begin position="16"/>
        <end position="76"/>
    </location>
</feature>
<proteinExistence type="predicted"/>
<name>A0A7K3MCQ8_9ACTN</name>
<dbReference type="RefSeq" id="WP_162452882.1">
    <property type="nucleotide sequence ID" value="NZ_WLZY01000010.1"/>
</dbReference>
<gene>
    <name evidence="6" type="ORF">F7O44_24190</name>
</gene>
<dbReference type="Gene3D" id="1.10.357.10">
    <property type="entry name" value="Tetracycline Repressor, domain 2"/>
    <property type="match status" value="1"/>
</dbReference>
<dbReference type="Pfam" id="PF21351">
    <property type="entry name" value="TetR_C_41"/>
    <property type="match status" value="1"/>
</dbReference>
<dbReference type="GO" id="GO:0003700">
    <property type="term" value="F:DNA-binding transcription factor activity"/>
    <property type="evidence" value="ECO:0007669"/>
    <property type="project" value="TreeGrafter"/>
</dbReference>
<evidence type="ECO:0000256" key="4">
    <source>
        <dbReference type="PROSITE-ProRule" id="PRU00335"/>
    </source>
</evidence>
<evidence type="ECO:0000313" key="7">
    <source>
        <dbReference type="Proteomes" id="UP000460435"/>
    </source>
</evidence>
<reference evidence="6 7" key="1">
    <citation type="submission" date="2019-11" db="EMBL/GenBank/DDBJ databases">
        <authorList>
            <person name="Li X.-J."/>
            <person name="Feng X.-M."/>
        </authorList>
    </citation>
    <scope>NUCLEOTIDE SEQUENCE [LARGE SCALE GENOMIC DNA]</scope>
    <source>
        <strain evidence="6 7">XMNu-373</strain>
    </source>
</reference>
<evidence type="ECO:0000313" key="6">
    <source>
        <dbReference type="EMBL" id="NDL60178.1"/>
    </source>
</evidence>
<keyword evidence="7" id="KW-1185">Reference proteome</keyword>
<dbReference type="PRINTS" id="PR00455">
    <property type="entry name" value="HTHTETR"/>
</dbReference>
<dbReference type="PROSITE" id="PS50977">
    <property type="entry name" value="HTH_TETR_2"/>
    <property type="match status" value="1"/>
</dbReference>
<organism evidence="6 7">
    <name type="scientific">Phytoactinopolyspora mesophila</name>
    <dbReference type="NCBI Taxonomy" id="2650750"/>
    <lineage>
        <taxon>Bacteria</taxon>
        <taxon>Bacillati</taxon>
        <taxon>Actinomycetota</taxon>
        <taxon>Actinomycetes</taxon>
        <taxon>Jiangellales</taxon>
        <taxon>Jiangellaceae</taxon>
        <taxon>Phytoactinopolyspora</taxon>
    </lineage>
</organism>
<evidence type="ECO:0000259" key="5">
    <source>
        <dbReference type="PROSITE" id="PS50977"/>
    </source>
</evidence>
<dbReference type="Pfam" id="PF00440">
    <property type="entry name" value="TetR_N"/>
    <property type="match status" value="1"/>
</dbReference>
<dbReference type="InterPro" id="IPR049484">
    <property type="entry name" value="Rv0078-like_C"/>
</dbReference>
<dbReference type="InterPro" id="IPR023772">
    <property type="entry name" value="DNA-bd_HTH_TetR-type_CS"/>
</dbReference>
<dbReference type="PANTHER" id="PTHR30055">
    <property type="entry name" value="HTH-TYPE TRANSCRIPTIONAL REGULATOR RUTR"/>
    <property type="match status" value="1"/>
</dbReference>
<dbReference type="GO" id="GO:0000976">
    <property type="term" value="F:transcription cis-regulatory region binding"/>
    <property type="evidence" value="ECO:0007669"/>
    <property type="project" value="TreeGrafter"/>
</dbReference>
<dbReference type="InterPro" id="IPR050109">
    <property type="entry name" value="HTH-type_TetR-like_transc_reg"/>
</dbReference>
<dbReference type="EMBL" id="WLZY01000010">
    <property type="protein sequence ID" value="NDL60178.1"/>
    <property type="molecule type" value="Genomic_DNA"/>
</dbReference>
<evidence type="ECO:0000256" key="1">
    <source>
        <dbReference type="ARBA" id="ARBA00023015"/>
    </source>
</evidence>
<dbReference type="Proteomes" id="UP000460435">
    <property type="component" value="Unassembled WGS sequence"/>
</dbReference>
<accession>A0A7K3MCQ8</accession>
<dbReference type="SUPFAM" id="SSF46689">
    <property type="entry name" value="Homeodomain-like"/>
    <property type="match status" value="1"/>
</dbReference>